<dbReference type="EMBL" id="UINC01141202">
    <property type="protein sequence ID" value="SVD28797.1"/>
    <property type="molecule type" value="Genomic_DNA"/>
</dbReference>
<organism evidence="1">
    <name type="scientific">marine metagenome</name>
    <dbReference type="NCBI Taxonomy" id="408172"/>
    <lineage>
        <taxon>unclassified sequences</taxon>
        <taxon>metagenomes</taxon>
        <taxon>ecological metagenomes</taxon>
    </lineage>
</organism>
<gene>
    <name evidence="1" type="ORF">METZ01_LOCUS381651</name>
</gene>
<accession>A0A382U499</accession>
<feature type="non-terminal residue" evidence="1">
    <location>
        <position position="1"/>
    </location>
</feature>
<protein>
    <submittedName>
        <fullName evidence="1">Uncharacterized protein</fullName>
    </submittedName>
</protein>
<evidence type="ECO:0000313" key="1">
    <source>
        <dbReference type="EMBL" id="SVD28797.1"/>
    </source>
</evidence>
<sequence>VINCPRGLVPFFTRHDLVVSNKIQVFVYQIFGDGN</sequence>
<proteinExistence type="predicted"/>
<reference evidence="1" key="1">
    <citation type="submission" date="2018-05" db="EMBL/GenBank/DDBJ databases">
        <authorList>
            <person name="Lanie J.A."/>
            <person name="Ng W.-L."/>
            <person name="Kazmierczak K.M."/>
            <person name="Andrzejewski T.M."/>
            <person name="Davidsen T.M."/>
            <person name="Wayne K.J."/>
            <person name="Tettelin H."/>
            <person name="Glass J.I."/>
            <person name="Rusch D."/>
            <person name="Podicherti R."/>
            <person name="Tsui H.-C.T."/>
            <person name="Winkler M.E."/>
        </authorList>
    </citation>
    <scope>NUCLEOTIDE SEQUENCE</scope>
</reference>
<name>A0A382U499_9ZZZZ</name>
<dbReference type="AlphaFoldDB" id="A0A382U499"/>